<feature type="signal peptide" evidence="2">
    <location>
        <begin position="1"/>
        <end position="24"/>
    </location>
</feature>
<protein>
    <submittedName>
        <fullName evidence="3">Uncharacterized protein</fullName>
    </submittedName>
</protein>
<organism evidence="3 4">
    <name type="scientific">Miscanthus lutarioriparius</name>
    <dbReference type="NCBI Taxonomy" id="422564"/>
    <lineage>
        <taxon>Eukaryota</taxon>
        <taxon>Viridiplantae</taxon>
        <taxon>Streptophyta</taxon>
        <taxon>Embryophyta</taxon>
        <taxon>Tracheophyta</taxon>
        <taxon>Spermatophyta</taxon>
        <taxon>Magnoliopsida</taxon>
        <taxon>Liliopsida</taxon>
        <taxon>Poales</taxon>
        <taxon>Poaceae</taxon>
        <taxon>PACMAD clade</taxon>
        <taxon>Panicoideae</taxon>
        <taxon>Andropogonodae</taxon>
        <taxon>Andropogoneae</taxon>
        <taxon>Saccharinae</taxon>
        <taxon>Miscanthus</taxon>
    </lineage>
</organism>
<evidence type="ECO:0000313" key="3">
    <source>
        <dbReference type="EMBL" id="CAD6238691.1"/>
    </source>
</evidence>
<feature type="chain" id="PRO_5032797637" evidence="2">
    <location>
        <begin position="25"/>
        <end position="184"/>
    </location>
</feature>
<comment type="caution">
    <text evidence="3">The sequence shown here is derived from an EMBL/GenBank/DDBJ whole genome shotgun (WGS) entry which is preliminary data.</text>
</comment>
<dbReference type="AlphaFoldDB" id="A0A811PGE6"/>
<name>A0A811PGE6_9POAL</name>
<evidence type="ECO:0000313" key="4">
    <source>
        <dbReference type="Proteomes" id="UP000604825"/>
    </source>
</evidence>
<gene>
    <name evidence="3" type="ORF">NCGR_LOCUS25843</name>
</gene>
<accession>A0A811PGE6</accession>
<evidence type="ECO:0000256" key="1">
    <source>
        <dbReference type="SAM" id="MobiDB-lite"/>
    </source>
</evidence>
<sequence length="184" mass="20416">MPPMRYVPPAILVVDLVFLILHRAINMNIPFNHHYIRDELLEMFRYLLGECREGERAGTSDVRGWSWWSLSCVDAPDGPAPPPAPVAPSTDWDRVRRHGCHAFCVEHGYGPPRRQRLSPSAPDVAGPSNSAGPVVMDVEPVLPMPTSSLTVAGLRRRSRSPPTIVARRSAPSRLKASRPLIGFR</sequence>
<reference evidence="3" key="1">
    <citation type="submission" date="2020-10" db="EMBL/GenBank/DDBJ databases">
        <authorList>
            <person name="Han B."/>
            <person name="Lu T."/>
            <person name="Zhao Q."/>
            <person name="Huang X."/>
            <person name="Zhao Y."/>
        </authorList>
    </citation>
    <scope>NUCLEOTIDE SEQUENCE</scope>
</reference>
<keyword evidence="4" id="KW-1185">Reference proteome</keyword>
<dbReference type="EMBL" id="CAJGYO010000006">
    <property type="protein sequence ID" value="CAD6238691.1"/>
    <property type="molecule type" value="Genomic_DNA"/>
</dbReference>
<proteinExistence type="predicted"/>
<evidence type="ECO:0000256" key="2">
    <source>
        <dbReference type="SAM" id="SignalP"/>
    </source>
</evidence>
<keyword evidence="2" id="KW-0732">Signal</keyword>
<dbReference type="Proteomes" id="UP000604825">
    <property type="component" value="Unassembled WGS sequence"/>
</dbReference>
<feature type="region of interest" description="Disordered" evidence="1">
    <location>
        <begin position="153"/>
        <end position="184"/>
    </location>
</feature>